<dbReference type="Proteomes" id="UP001620645">
    <property type="component" value="Unassembled WGS sequence"/>
</dbReference>
<dbReference type="EMBL" id="JBICCN010000039">
    <property type="protein sequence ID" value="KAL3099526.1"/>
    <property type="molecule type" value="Genomic_DNA"/>
</dbReference>
<protein>
    <submittedName>
        <fullName evidence="2">Uncharacterized protein</fullName>
    </submittedName>
</protein>
<evidence type="ECO:0000313" key="3">
    <source>
        <dbReference type="Proteomes" id="UP001620645"/>
    </source>
</evidence>
<comment type="caution">
    <text evidence="2">The sequence shown here is derived from an EMBL/GenBank/DDBJ whole genome shotgun (WGS) entry which is preliminary data.</text>
</comment>
<evidence type="ECO:0000313" key="2">
    <source>
        <dbReference type="EMBL" id="KAL3099526.1"/>
    </source>
</evidence>
<gene>
    <name evidence="2" type="ORF">niasHS_002981</name>
</gene>
<organism evidence="2 3">
    <name type="scientific">Heterodera schachtii</name>
    <name type="common">Sugarbeet cyst nematode worm</name>
    <name type="synonym">Tylenchus schachtii</name>
    <dbReference type="NCBI Taxonomy" id="97005"/>
    <lineage>
        <taxon>Eukaryota</taxon>
        <taxon>Metazoa</taxon>
        <taxon>Ecdysozoa</taxon>
        <taxon>Nematoda</taxon>
        <taxon>Chromadorea</taxon>
        <taxon>Rhabditida</taxon>
        <taxon>Tylenchina</taxon>
        <taxon>Tylenchomorpha</taxon>
        <taxon>Tylenchoidea</taxon>
        <taxon>Heteroderidae</taxon>
        <taxon>Heteroderinae</taxon>
        <taxon>Heterodera</taxon>
    </lineage>
</organism>
<accession>A0ABD2K9H0</accession>
<sequence length="326" mass="36945">MVGVENGGDADRGGRQQLKIDEFYEVQLYAGHNIGPTAQNPLAVARTQGFIGFAFLKIVLNQQISKFTICAQKFRRKQTTIGRKIYINIAVIEQLSSGQNCVTFVSESTKDIVKSFLYNHTSTNILTLQNTLPMPKFPPHKFKFNIKIENKIFDKGTKFFFHLYCAKRENNNFYAETNLGKKEGQIEFWDGICENNMYRLGVIVAQSTANPLTFLIKEDFYVIIQCQRLMLNNNQRDINYDLVINRNGASGAEIKCHETNEKIPESKRRRIGADGAGPSGQKELPNKNRVPKITEDLLANFGNPPTIETLNLLDNFVGENQQKPAQ</sequence>
<name>A0ABD2K9H0_HETSC</name>
<keyword evidence="3" id="KW-1185">Reference proteome</keyword>
<feature type="region of interest" description="Disordered" evidence="1">
    <location>
        <begin position="264"/>
        <end position="289"/>
    </location>
</feature>
<proteinExistence type="predicted"/>
<evidence type="ECO:0000256" key="1">
    <source>
        <dbReference type="SAM" id="MobiDB-lite"/>
    </source>
</evidence>
<dbReference type="AlphaFoldDB" id="A0ABD2K9H0"/>
<reference evidence="2 3" key="1">
    <citation type="submission" date="2024-10" db="EMBL/GenBank/DDBJ databases">
        <authorList>
            <person name="Kim D."/>
        </authorList>
    </citation>
    <scope>NUCLEOTIDE SEQUENCE [LARGE SCALE GENOMIC DNA]</scope>
    <source>
        <strain evidence="2">Taebaek</strain>
    </source>
</reference>